<dbReference type="InterPro" id="IPR016155">
    <property type="entry name" value="Mopterin_synth/thiamin_S_b"/>
</dbReference>
<dbReference type="AlphaFoldDB" id="A0A7J3Y1D2"/>
<dbReference type="NCBIfam" id="TIGR01687">
    <property type="entry name" value="moaD_arch"/>
    <property type="match status" value="1"/>
</dbReference>
<dbReference type="InterPro" id="IPR003749">
    <property type="entry name" value="ThiS/MoaD-like"/>
</dbReference>
<protein>
    <submittedName>
        <fullName evidence="1">MoaD/ThiS family protein</fullName>
    </submittedName>
</protein>
<sequence length="81" mass="9102">MARVKYLLWLRDRIGIGEEHVESKTLSELLEILVSKYGELKELEKRGSLVVLVNGLAVDPRRNVELSDEDEVVLLPEVSGG</sequence>
<dbReference type="InterPro" id="IPR010038">
    <property type="entry name" value="MoaD_arc-typ"/>
</dbReference>
<dbReference type="SUPFAM" id="SSF54285">
    <property type="entry name" value="MoaD/ThiS"/>
    <property type="match status" value="1"/>
</dbReference>
<gene>
    <name evidence="1" type="ORF">ENM60_06960</name>
</gene>
<dbReference type="EMBL" id="DRYK01000089">
    <property type="protein sequence ID" value="HHP68499.1"/>
    <property type="molecule type" value="Genomic_DNA"/>
</dbReference>
<proteinExistence type="predicted"/>
<reference evidence="1" key="1">
    <citation type="journal article" date="2020" name="mSystems">
        <title>Genome- and Community-Level Interaction Insights into Carbon Utilization and Element Cycling Functions of Hydrothermarchaeota in Hydrothermal Sediment.</title>
        <authorList>
            <person name="Zhou Z."/>
            <person name="Liu Y."/>
            <person name="Xu W."/>
            <person name="Pan J."/>
            <person name="Luo Z.H."/>
            <person name="Li M."/>
        </authorList>
    </citation>
    <scope>NUCLEOTIDE SEQUENCE [LARGE SCALE GENOMIC DNA]</scope>
    <source>
        <strain evidence="1">SpSt-110</strain>
    </source>
</reference>
<organism evidence="1">
    <name type="scientific">Thermogladius calderae</name>
    <dbReference type="NCBI Taxonomy" id="1200300"/>
    <lineage>
        <taxon>Archaea</taxon>
        <taxon>Thermoproteota</taxon>
        <taxon>Thermoprotei</taxon>
        <taxon>Desulfurococcales</taxon>
        <taxon>Desulfurococcaceae</taxon>
        <taxon>Thermogladius</taxon>
    </lineage>
</organism>
<dbReference type="InterPro" id="IPR012675">
    <property type="entry name" value="Beta-grasp_dom_sf"/>
</dbReference>
<dbReference type="CDD" id="cd00754">
    <property type="entry name" value="Ubl_MoaD"/>
    <property type="match status" value="1"/>
</dbReference>
<evidence type="ECO:0000313" key="1">
    <source>
        <dbReference type="EMBL" id="HHP68499.1"/>
    </source>
</evidence>
<dbReference type="Pfam" id="PF02597">
    <property type="entry name" value="ThiS"/>
    <property type="match status" value="1"/>
</dbReference>
<name>A0A7J3Y1D2_9CREN</name>
<comment type="caution">
    <text evidence="1">The sequence shown here is derived from an EMBL/GenBank/DDBJ whole genome shotgun (WGS) entry which is preliminary data.</text>
</comment>
<accession>A0A7J3Y1D2</accession>
<dbReference type="Gene3D" id="3.10.20.30">
    <property type="match status" value="1"/>
</dbReference>